<keyword evidence="4 6" id="KW-1005">Bacterial flagellum biogenesis</keyword>
<dbReference type="Proteomes" id="UP000183954">
    <property type="component" value="Unassembled WGS sequence"/>
</dbReference>
<dbReference type="GO" id="GO:0071973">
    <property type="term" value="P:bacterial-type flagellum-dependent cell motility"/>
    <property type="evidence" value="ECO:0007669"/>
    <property type="project" value="TreeGrafter"/>
</dbReference>
<reference evidence="8" key="1">
    <citation type="submission" date="2016-11" db="EMBL/GenBank/DDBJ databases">
        <authorList>
            <person name="Varghese N."/>
            <person name="Submissions S."/>
        </authorList>
    </citation>
    <scope>NUCLEOTIDE SEQUENCE [LARGE SCALE GENOMIC DNA]</scope>
    <source>
        <strain evidence="8">DSM 15449</strain>
    </source>
</reference>
<dbReference type="InterPro" id="IPR036584">
    <property type="entry name" value="FliS_sf"/>
</dbReference>
<dbReference type="SUPFAM" id="SSF101116">
    <property type="entry name" value="Flagellar export chaperone FliS"/>
    <property type="match status" value="1"/>
</dbReference>
<dbReference type="OrthoDB" id="1524959at2"/>
<dbReference type="STRING" id="1121420.SAMN02746098_01091"/>
<evidence type="ECO:0000256" key="3">
    <source>
        <dbReference type="ARBA" id="ARBA00022490"/>
    </source>
</evidence>
<dbReference type="GO" id="GO:0005829">
    <property type="term" value="C:cytosol"/>
    <property type="evidence" value="ECO:0007669"/>
    <property type="project" value="UniProtKB-SubCell"/>
</dbReference>
<dbReference type="Gene3D" id="1.20.120.340">
    <property type="entry name" value="Flagellar protein FliS"/>
    <property type="match status" value="1"/>
</dbReference>
<dbReference type="PANTHER" id="PTHR34773">
    <property type="entry name" value="FLAGELLAR SECRETION CHAPERONE FLIS"/>
    <property type="match status" value="1"/>
</dbReference>
<evidence type="ECO:0000256" key="6">
    <source>
        <dbReference type="PIRNR" id="PIRNR039090"/>
    </source>
</evidence>
<accession>A0A1M5UVH0</accession>
<dbReference type="InterPro" id="IPR003713">
    <property type="entry name" value="FliS"/>
</dbReference>
<proteinExistence type="inferred from homology"/>
<comment type="similarity">
    <text evidence="2 6">Belongs to the FliS family.</text>
</comment>
<evidence type="ECO:0000256" key="2">
    <source>
        <dbReference type="ARBA" id="ARBA00008787"/>
    </source>
</evidence>
<dbReference type="PIRSF" id="PIRSF039090">
    <property type="entry name" value="Flis"/>
    <property type="match status" value="1"/>
</dbReference>
<dbReference type="AlphaFoldDB" id="A0A1M5UVH0"/>
<keyword evidence="3 6" id="KW-0963">Cytoplasm</keyword>
<dbReference type="NCBIfam" id="TIGR00208">
    <property type="entry name" value="fliS"/>
    <property type="match status" value="1"/>
</dbReference>
<evidence type="ECO:0000313" key="8">
    <source>
        <dbReference type="Proteomes" id="UP000183954"/>
    </source>
</evidence>
<gene>
    <name evidence="7" type="ORF">SAMN02746098_01091</name>
</gene>
<name>A0A1M5UVH0_9FIRM</name>
<dbReference type="EMBL" id="FQXJ01000004">
    <property type="protein sequence ID" value="SHH66992.1"/>
    <property type="molecule type" value="Genomic_DNA"/>
</dbReference>
<dbReference type="Pfam" id="PF02561">
    <property type="entry name" value="FliS"/>
    <property type="match status" value="1"/>
</dbReference>
<dbReference type="GO" id="GO:0044780">
    <property type="term" value="P:bacterial-type flagellum assembly"/>
    <property type="evidence" value="ECO:0007669"/>
    <property type="project" value="InterPro"/>
</dbReference>
<dbReference type="RefSeq" id="WP_073028412.1">
    <property type="nucleotide sequence ID" value="NZ_FQXJ01000004.1"/>
</dbReference>
<keyword evidence="7" id="KW-0282">Flagellum</keyword>
<organism evidence="7 8">
    <name type="scientific">Desulfosporosinus lacus DSM 15449</name>
    <dbReference type="NCBI Taxonomy" id="1121420"/>
    <lineage>
        <taxon>Bacteria</taxon>
        <taxon>Bacillati</taxon>
        <taxon>Bacillota</taxon>
        <taxon>Clostridia</taxon>
        <taxon>Eubacteriales</taxon>
        <taxon>Desulfitobacteriaceae</taxon>
        <taxon>Desulfosporosinus</taxon>
    </lineage>
</organism>
<protein>
    <recommendedName>
        <fullName evidence="6">Flagellar secretion chaperone FliS</fullName>
    </recommendedName>
</protein>
<evidence type="ECO:0000256" key="4">
    <source>
        <dbReference type="ARBA" id="ARBA00022795"/>
    </source>
</evidence>
<keyword evidence="7" id="KW-0966">Cell projection</keyword>
<evidence type="ECO:0000256" key="5">
    <source>
        <dbReference type="ARBA" id="ARBA00023186"/>
    </source>
</evidence>
<dbReference type="CDD" id="cd16098">
    <property type="entry name" value="FliS"/>
    <property type="match status" value="1"/>
</dbReference>
<keyword evidence="7" id="KW-0969">Cilium</keyword>
<sequence>MVNPQMANAYKNQQVMTSSPEQLTLLLYNGALRFLTESILAMEQGDVQKSHNANMRAQNIVREFIRTLDMNYELSITWEQLYEYTEHCLIQGNIKKDVTLLQQAKEVLLELRDTWVEAMKQTHVARAVAK</sequence>
<comment type="subcellular location">
    <subcellularLocation>
        <location evidence="1 6">Cytoplasm</location>
        <location evidence="1 6">Cytosol</location>
    </subcellularLocation>
</comment>
<keyword evidence="8" id="KW-1185">Reference proteome</keyword>
<evidence type="ECO:0000313" key="7">
    <source>
        <dbReference type="EMBL" id="SHH66992.1"/>
    </source>
</evidence>
<evidence type="ECO:0000256" key="1">
    <source>
        <dbReference type="ARBA" id="ARBA00004514"/>
    </source>
</evidence>
<keyword evidence="5" id="KW-0143">Chaperone</keyword>
<dbReference type="PANTHER" id="PTHR34773:SF1">
    <property type="entry name" value="FLAGELLAR SECRETION CHAPERONE FLIS"/>
    <property type="match status" value="1"/>
</dbReference>